<dbReference type="PANTHER" id="PTHR21050:SF1">
    <property type="entry name" value="MIDKINE AND PLEIOTROPHIN 1, ISOFORM A-RELATED"/>
    <property type="match status" value="1"/>
</dbReference>
<comment type="caution">
    <text evidence="8">The sequence shown here is derived from an EMBL/GenBank/DDBJ whole genome shotgun (WGS) entry which is preliminary data.</text>
</comment>
<evidence type="ECO:0000256" key="1">
    <source>
        <dbReference type="ARBA" id="ARBA00004613"/>
    </source>
</evidence>
<dbReference type="GO" id="GO:0048332">
    <property type="term" value="P:mesoderm morphogenesis"/>
    <property type="evidence" value="ECO:0007669"/>
    <property type="project" value="TreeGrafter"/>
</dbReference>
<dbReference type="Proteomes" id="UP000245119">
    <property type="component" value="Linkage Group LG6"/>
</dbReference>
<dbReference type="GO" id="GO:0008083">
    <property type="term" value="F:growth factor activity"/>
    <property type="evidence" value="ECO:0007669"/>
    <property type="project" value="InterPro"/>
</dbReference>
<evidence type="ECO:0000256" key="3">
    <source>
        <dbReference type="ARBA" id="ARBA00022525"/>
    </source>
</evidence>
<dbReference type="SUPFAM" id="SSF57288">
    <property type="entry name" value="Midkine"/>
    <property type="match status" value="1"/>
</dbReference>
<keyword evidence="5" id="KW-1015">Disulfide bond</keyword>
<proteinExistence type="inferred from homology"/>
<comment type="subcellular location">
    <subcellularLocation>
        <location evidence="1">Secreted</location>
    </subcellularLocation>
</comment>
<dbReference type="InterPro" id="IPR038130">
    <property type="entry name" value="PTN/MK_C_dom_sf"/>
</dbReference>
<dbReference type="Pfam" id="PF01091">
    <property type="entry name" value="PTN_MK_C"/>
    <property type="match status" value="1"/>
</dbReference>
<dbReference type="OrthoDB" id="10024128at2759"/>
<comment type="similarity">
    <text evidence="2">Belongs to the pleiotrophin family.</text>
</comment>
<dbReference type="PANTHER" id="PTHR21050">
    <property type="entry name" value="MIDKINE AND PLEIOTROPHIN 1, ISOFORM A-RELATED"/>
    <property type="match status" value="1"/>
</dbReference>
<feature type="signal peptide" evidence="6">
    <location>
        <begin position="1"/>
        <end position="26"/>
    </location>
</feature>
<feature type="domain" description="Pleiotrophin/Midkine C-terminal" evidence="7">
    <location>
        <begin position="153"/>
        <end position="198"/>
    </location>
</feature>
<evidence type="ECO:0000313" key="8">
    <source>
        <dbReference type="EMBL" id="PVD28836.1"/>
    </source>
</evidence>
<evidence type="ECO:0000259" key="7">
    <source>
        <dbReference type="Pfam" id="PF01091"/>
    </source>
</evidence>
<dbReference type="Gene3D" id="2.30.90.10">
    <property type="entry name" value="Heparin-binding Growth Factor, Midkine, Chain A- C-terminal Domain"/>
    <property type="match status" value="3"/>
</dbReference>
<dbReference type="FunFam" id="2.30.90.10:FF:000001">
    <property type="entry name" value="Pleiotrophin"/>
    <property type="match status" value="1"/>
</dbReference>
<dbReference type="InterPro" id="IPR020091">
    <property type="entry name" value="PTN/MK_diS_sf"/>
</dbReference>
<dbReference type="GO" id="GO:0005576">
    <property type="term" value="C:extracellular region"/>
    <property type="evidence" value="ECO:0007669"/>
    <property type="project" value="UniProtKB-SubCell"/>
</dbReference>
<organism evidence="8 9">
    <name type="scientific">Pomacea canaliculata</name>
    <name type="common">Golden apple snail</name>
    <dbReference type="NCBI Taxonomy" id="400727"/>
    <lineage>
        <taxon>Eukaryota</taxon>
        <taxon>Metazoa</taxon>
        <taxon>Spiralia</taxon>
        <taxon>Lophotrochozoa</taxon>
        <taxon>Mollusca</taxon>
        <taxon>Gastropoda</taxon>
        <taxon>Caenogastropoda</taxon>
        <taxon>Architaenioglossa</taxon>
        <taxon>Ampullarioidea</taxon>
        <taxon>Ampullariidae</taxon>
        <taxon>Pomacea</taxon>
    </lineage>
</organism>
<gene>
    <name evidence="8" type="ORF">C0Q70_11431</name>
</gene>
<reference evidence="8 9" key="1">
    <citation type="submission" date="2018-04" db="EMBL/GenBank/DDBJ databases">
        <title>The genome of golden apple snail Pomacea canaliculata provides insight into stress tolerance and invasive adaptation.</title>
        <authorList>
            <person name="Liu C."/>
            <person name="Liu B."/>
            <person name="Ren Y."/>
            <person name="Zhang Y."/>
            <person name="Wang H."/>
            <person name="Li S."/>
            <person name="Jiang F."/>
            <person name="Yin L."/>
            <person name="Zhang G."/>
            <person name="Qian W."/>
            <person name="Fan W."/>
        </authorList>
    </citation>
    <scope>NUCLEOTIDE SEQUENCE [LARGE SCALE GENOMIC DNA]</scope>
    <source>
        <strain evidence="8">SZHN2017</strain>
        <tissue evidence="8">Muscle</tissue>
    </source>
</reference>
<dbReference type="EMBL" id="PZQS01000006">
    <property type="protein sequence ID" value="PVD28836.1"/>
    <property type="molecule type" value="Genomic_DNA"/>
</dbReference>
<dbReference type="InterPro" id="IPR020090">
    <property type="entry name" value="PTN/MK_C_dom"/>
</dbReference>
<sequence length="256" mass="28543">MWSIMRLDVPFVLLLALMMTMGMVLGSRRHRRQRNKSNQAQPRRNKCKYFRKGIISDCDPATNMRSVTFQLKKGENCPPTQVYHQSCTTDDGVNNGMGSQSAGSAEMYPTLNASLMEGFSCFTLKIQEVSFDKSINLLEGKAGTVEDNFILSQACKYFKGSWSDCDASTNTRTRELTLKKGDASVCLPKKTITKKCKKPCKYDKGPWSECSESSSQRERQLTLKKGDPNVCNATLTLVKPCRQHVAFTAARTSGGC</sequence>
<dbReference type="GO" id="GO:0008201">
    <property type="term" value="F:heparin binding"/>
    <property type="evidence" value="ECO:0007669"/>
    <property type="project" value="TreeGrafter"/>
</dbReference>
<evidence type="ECO:0000313" key="9">
    <source>
        <dbReference type="Proteomes" id="UP000245119"/>
    </source>
</evidence>
<evidence type="ECO:0000256" key="4">
    <source>
        <dbReference type="ARBA" id="ARBA00022729"/>
    </source>
</evidence>
<keyword evidence="9" id="KW-1185">Reference proteome</keyword>
<evidence type="ECO:0000256" key="6">
    <source>
        <dbReference type="SAM" id="SignalP"/>
    </source>
</evidence>
<protein>
    <recommendedName>
        <fullName evidence="7">Pleiotrophin/Midkine C-terminal domain-containing protein</fullName>
    </recommendedName>
</protein>
<name>A0A2T7P608_POMCA</name>
<dbReference type="AlphaFoldDB" id="A0A2T7P608"/>
<keyword evidence="3" id="KW-0964">Secreted</keyword>
<evidence type="ECO:0000256" key="2">
    <source>
        <dbReference type="ARBA" id="ARBA00005403"/>
    </source>
</evidence>
<accession>A0A2T7P608</accession>
<keyword evidence="4 6" id="KW-0732">Signal</keyword>
<evidence type="ECO:0000256" key="5">
    <source>
        <dbReference type="ARBA" id="ARBA00023157"/>
    </source>
</evidence>
<feature type="chain" id="PRO_5015680968" description="Pleiotrophin/Midkine C-terminal domain-containing protein" evidence="6">
    <location>
        <begin position="27"/>
        <end position="256"/>
    </location>
</feature>